<organism evidence="3 4">
    <name type="scientific">Nannocystis pusilla</name>
    <dbReference type="NCBI Taxonomy" id="889268"/>
    <lineage>
        <taxon>Bacteria</taxon>
        <taxon>Pseudomonadati</taxon>
        <taxon>Myxococcota</taxon>
        <taxon>Polyangia</taxon>
        <taxon>Nannocystales</taxon>
        <taxon>Nannocystaceae</taxon>
        <taxon>Nannocystis</taxon>
    </lineage>
</organism>
<gene>
    <name evidence="3" type="ORF">K7C98_36115</name>
</gene>
<keyword evidence="4" id="KW-1185">Reference proteome</keyword>
<evidence type="ECO:0000313" key="3">
    <source>
        <dbReference type="EMBL" id="MBZ5714688.1"/>
    </source>
</evidence>
<keyword evidence="2" id="KW-0732">Signal</keyword>
<comment type="caution">
    <text evidence="3">The sequence shown here is derived from an EMBL/GenBank/DDBJ whole genome shotgun (WGS) entry which is preliminary data.</text>
</comment>
<feature type="chain" id="PRO_5046348008" evidence="2">
    <location>
        <begin position="18"/>
        <end position="186"/>
    </location>
</feature>
<evidence type="ECO:0000313" key="4">
    <source>
        <dbReference type="Proteomes" id="UP001139031"/>
    </source>
</evidence>
<dbReference type="Proteomes" id="UP001139031">
    <property type="component" value="Unassembled WGS sequence"/>
</dbReference>
<reference evidence="3" key="1">
    <citation type="submission" date="2021-08" db="EMBL/GenBank/DDBJ databases">
        <authorList>
            <person name="Stevens D.C."/>
        </authorList>
    </citation>
    <scope>NUCLEOTIDE SEQUENCE</scope>
    <source>
        <strain evidence="3">DSM 53165</strain>
    </source>
</reference>
<feature type="compositionally biased region" description="Low complexity" evidence="1">
    <location>
        <begin position="33"/>
        <end position="84"/>
    </location>
</feature>
<evidence type="ECO:0000256" key="2">
    <source>
        <dbReference type="SAM" id="SignalP"/>
    </source>
</evidence>
<proteinExistence type="predicted"/>
<accession>A0ABS7U2E0</accession>
<feature type="signal peptide" evidence="2">
    <location>
        <begin position="1"/>
        <end position="17"/>
    </location>
</feature>
<evidence type="ECO:0000256" key="1">
    <source>
        <dbReference type="SAM" id="MobiDB-lite"/>
    </source>
</evidence>
<protein>
    <submittedName>
        <fullName evidence="3">Uncharacterized protein</fullName>
    </submittedName>
</protein>
<dbReference type="EMBL" id="JAIRAU010000049">
    <property type="protein sequence ID" value="MBZ5714688.1"/>
    <property type="molecule type" value="Genomic_DNA"/>
</dbReference>
<sequence length="186" mass="19255">MLHRLTFCFILASTPLAGCNASEHCIGDCESQSTSSDTAGPSPSSTSGTAAGGTTSADAPTTTAEAPPTGHTTTAADDITTTGAEGPVTCRDGMHCTVNCMIQVPEPTPPEYPLDECLTSCLEQLSNAELLKLHDLQECARTKCEATAEWKCLNGTDDCLACFLQTLAGTMLPAGDECEAQSKACD</sequence>
<feature type="region of interest" description="Disordered" evidence="1">
    <location>
        <begin position="30"/>
        <end position="84"/>
    </location>
</feature>
<name>A0ABS7U2E0_9BACT</name>
<dbReference type="RefSeq" id="WP_224196422.1">
    <property type="nucleotide sequence ID" value="NZ_JAIRAU010000049.1"/>
</dbReference>